<dbReference type="RefSeq" id="WP_123422332.1">
    <property type="nucleotide sequence ID" value="NZ_RJUL01000010.1"/>
</dbReference>
<keyword evidence="3" id="KW-0472">Membrane</keyword>
<evidence type="ECO:0000313" key="5">
    <source>
        <dbReference type="Proteomes" id="UP000268033"/>
    </source>
</evidence>
<dbReference type="InterPro" id="IPR012902">
    <property type="entry name" value="N_methyl_site"/>
</dbReference>
<keyword evidence="3" id="KW-0812">Transmembrane</keyword>
<gene>
    <name evidence="4" type="ORF">EDC28_1102</name>
</gene>
<evidence type="ECO:0000256" key="2">
    <source>
        <dbReference type="SAM" id="MobiDB-lite"/>
    </source>
</evidence>
<name>A0A3N1P1T1_9GAMM</name>
<comment type="caution">
    <text evidence="4">The sequence shown here is derived from an EMBL/GenBank/DDBJ whole genome shotgun (WGS) entry which is preliminary data.</text>
</comment>
<evidence type="ECO:0000313" key="4">
    <source>
        <dbReference type="EMBL" id="ROQ22363.1"/>
    </source>
</evidence>
<feature type="transmembrane region" description="Helical" evidence="3">
    <location>
        <begin position="7"/>
        <end position="30"/>
    </location>
</feature>
<evidence type="ECO:0000256" key="1">
    <source>
        <dbReference type="ARBA" id="ARBA00004167"/>
    </source>
</evidence>
<feature type="compositionally biased region" description="Polar residues" evidence="2">
    <location>
        <begin position="155"/>
        <end position="166"/>
    </location>
</feature>
<protein>
    <submittedName>
        <fullName evidence="4">Prepilin-type N-terminal cleavage/methylation domain-containing protein</fullName>
    </submittedName>
</protein>
<keyword evidence="5" id="KW-1185">Reference proteome</keyword>
<dbReference type="STRING" id="584787.GCA_001247655_00908"/>
<proteinExistence type="predicted"/>
<evidence type="ECO:0000256" key="3">
    <source>
        <dbReference type="SAM" id="Phobius"/>
    </source>
</evidence>
<dbReference type="Pfam" id="PF07963">
    <property type="entry name" value="N_methyl"/>
    <property type="match status" value="1"/>
</dbReference>
<dbReference type="GO" id="GO:0016020">
    <property type="term" value="C:membrane"/>
    <property type="evidence" value="ECO:0007669"/>
    <property type="project" value="UniProtKB-SubCell"/>
</dbReference>
<feature type="region of interest" description="Disordered" evidence="2">
    <location>
        <begin position="146"/>
        <end position="166"/>
    </location>
</feature>
<accession>A0A3N1P1T1</accession>
<dbReference type="EMBL" id="RJUL01000010">
    <property type="protein sequence ID" value="ROQ22363.1"/>
    <property type="molecule type" value="Genomic_DNA"/>
</dbReference>
<dbReference type="NCBIfam" id="TIGR02532">
    <property type="entry name" value="IV_pilin_GFxxxE"/>
    <property type="match status" value="1"/>
</dbReference>
<reference evidence="4 5" key="1">
    <citation type="submission" date="2018-11" db="EMBL/GenBank/DDBJ databases">
        <title>Genomic Encyclopedia of Type Strains, Phase IV (KMG-IV): sequencing the most valuable type-strain genomes for metagenomic binning, comparative biology and taxonomic classification.</title>
        <authorList>
            <person name="Goeker M."/>
        </authorList>
    </citation>
    <scope>NUCLEOTIDE SEQUENCE [LARGE SCALE GENOMIC DNA]</scope>
    <source>
        <strain evidence="4 5">DSM 21945</strain>
    </source>
</reference>
<sequence>MNGRNRGFGLIEVMVAIAVIGIGVTGLVVLQKTFLRSSSENMNRSVAMELAKSKLEDFRRFDDVVSGTANYVDIVSGNDTVAVGGQNYSRTWGITDLYYDKSTNSWSTVMPNGAVSSDQKLVAINVSWSNVDGTESVALNSSLSASSTAEKKQSLDPTPSSAGPQVTYTPGQAPDVIALNLNTAGQGNKRETSKPLPEVIKQGNSTLVKFDTVTYKPNSTTLIREDFATINCECSLLGSTALAYTPFRSKPDLNSDGSVNEHQVIVEDGTLLSKSSGTPSTNNASSYCTVCCANHFDAASGSYPGFDPDRTPPHSHYRFNTTSYNTFNASTFSGSDFALATSGKYLEACRLLRVDGLYRVTQDWRLIDLVMMRKDWLESAANQTSYQTYVLAKVKDFITGSSTADRNSLRDTVSPDGLLISGSGVTQLMARGIYVDYLDAQDISYLSSIINGSDSDWPSLVPFYDVNLTLLADWKIPSGSGLSVTNESIQSVDSDPGSDYYGTYSRGALTVANSSNGSVAVRARKGNTGITGSLPTDVTDATQYLEDSLVVSLSGASSAVKGSLVCRVMKSSGNATTDCDNSIPEAATIVATNSATGAADPDIQCSVVSAGGNNAKPAYSCTGFSSSWVGQLNFSYTGFTFKPTSVPLNIATQADANGIVAGGTVTMCSAQVVANNKCN</sequence>
<dbReference type="Proteomes" id="UP000268033">
    <property type="component" value="Unassembled WGS sequence"/>
</dbReference>
<keyword evidence="3" id="KW-1133">Transmembrane helix</keyword>
<organism evidence="4 5">
    <name type="scientific">Gallaecimonas pentaromativorans</name>
    <dbReference type="NCBI Taxonomy" id="584787"/>
    <lineage>
        <taxon>Bacteria</taxon>
        <taxon>Pseudomonadati</taxon>
        <taxon>Pseudomonadota</taxon>
        <taxon>Gammaproteobacteria</taxon>
        <taxon>Enterobacterales</taxon>
        <taxon>Gallaecimonadaceae</taxon>
        <taxon>Gallaecimonas</taxon>
    </lineage>
</organism>
<dbReference type="AlphaFoldDB" id="A0A3N1P1T1"/>
<comment type="subcellular location">
    <subcellularLocation>
        <location evidence="1">Membrane</location>
        <topology evidence="1">Single-pass membrane protein</topology>
    </subcellularLocation>
</comment>